<feature type="transmembrane region" description="Helical" evidence="8">
    <location>
        <begin position="467"/>
        <end position="487"/>
    </location>
</feature>
<dbReference type="Proteomes" id="UP001237011">
    <property type="component" value="Chromosome"/>
</dbReference>
<keyword evidence="4 8" id="KW-0812">Transmembrane</keyword>
<reference evidence="9" key="1">
    <citation type="submission" date="2023-08" db="EMBL/GenBank/DDBJ databases">
        <title>Complete genome sequence of Mycoplasma seminis 2200.</title>
        <authorList>
            <person name="Spergser J."/>
        </authorList>
    </citation>
    <scope>NUCLEOTIDE SEQUENCE [LARGE SCALE GENOMIC DNA]</scope>
    <source>
        <strain evidence="9">2200</strain>
    </source>
</reference>
<dbReference type="RefSeq" id="WP_305938371.1">
    <property type="nucleotide sequence ID" value="NZ_CP132191.1"/>
</dbReference>
<dbReference type="InterPro" id="IPR003445">
    <property type="entry name" value="Cat_transpt"/>
</dbReference>
<dbReference type="Pfam" id="PF02386">
    <property type="entry name" value="TrkH"/>
    <property type="match status" value="2"/>
</dbReference>
<evidence type="ECO:0000256" key="4">
    <source>
        <dbReference type="ARBA" id="ARBA00022692"/>
    </source>
</evidence>
<evidence type="ECO:0000256" key="8">
    <source>
        <dbReference type="SAM" id="Phobius"/>
    </source>
</evidence>
<feature type="transmembrane region" description="Helical" evidence="8">
    <location>
        <begin position="280"/>
        <end position="303"/>
    </location>
</feature>
<keyword evidence="5 8" id="KW-1133">Transmembrane helix</keyword>
<feature type="transmembrane region" description="Helical" evidence="8">
    <location>
        <begin position="429"/>
        <end position="446"/>
    </location>
</feature>
<feature type="transmembrane region" description="Helical" evidence="8">
    <location>
        <begin position="406"/>
        <end position="423"/>
    </location>
</feature>
<keyword evidence="7 8" id="KW-0472">Membrane</keyword>
<evidence type="ECO:0000256" key="6">
    <source>
        <dbReference type="ARBA" id="ARBA00023065"/>
    </source>
</evidence>
<feature type="transmembrane region" description="Helical" evidence="8">
    <location>
        <begin position="98"/>
        <end position="123"/>
    </location>
</feature>
<feature type="transmembrane region" description="Helical" evidence="8">
    <location>
        <begin position="538"/>
        <end position="558"/>
    </location>
</feature>
<evidence type="ECO:0000313" key="9">
    <source>
        <dbReference type="EMBL" id="WLP85949.1"/>
    </source>
</evidence>
<evidence type="ECO:0000256" key="1">
    <source>
        <dbReference type="ARBA" id="ARBA00004651"/>
    </source>
</evidence>
<evidence type="ECO:0000256" key="3">
    <source>
        <dbReference type="ARBA" id="ARBA00022475"/>
    </source>
</evidence>
<comment type="subcellular location">
    <subcellularLocation>
        <location evidence="1">Cell membrane</location>
        <topology evidence="1">Multi-pass membrane protein</topology>
    </subcellularLocation>
</comment>
<gene>
    <name evidence="9" type="ORF">Q8852_02280</name>
</gene>
<feature type="transmembrane region" description="Helical" evidence="8">
    <location>
        <begin position="380"/>
        <end position="399"/>
    </location>
</feature>
<keyword evidence="10" id="KW-1185">Reference proteome</keyword>
<protein>
    <submittedName>
        <fullName evidence="9">Potassium transporter TrkG</fullName>
    </submittedName>
</protein>
<organism evidence="9 10">
    <name type="scientific">Mycoplasma seminis</name>
    <dbReference type="NCBI Taxonomy" id="512749"/>
    <lineage>
        <taxon>Bacteria</taxon>
        <taxon>Bacillati</taxon>
        <taxon>Mycoplasmatota</taxon>
        <taxon>Mollicutes</taxon>
        <taxon>Mycoplasmataceae</taxon>
        <taxon>Mycoplasma</taxon>
    </lineage>
</organism>
<evidence type="ECO:0000256" key="2">
    <source>
        <dbReference type="ARBA" id="ARBA00022448"/>
    </source>
</evidence>
<evidence type="ECO:0000313" key="10">
    <source>
        <dbReference type="Proteomes" id="UP001237011"/>
    </source>
</evidence>
<keyword evidence="3" id="KW-1003">Cell membrane</keyword>
<sequence>MKRLKYNFKSKLASSKFIQSLIRFWRWKSNVSKLKYLLFVYFIIVLVSSLLLYSPWTQVSTAERISYIDAVFTTASAFSDTGLVVTDTFKQWNDFGQALIAILILSGGIGIFALKFFIITYIFRRKSSSLAEIKLVQSERGGTDIAKTSQLIISSIKFLFVCIFIFSIILTLYFYYAEPIHTKGMDEMIKNGDLEFVSPRGNIQLALKFGIFHTISAINNAGFDIMSNRSLMPYYQNYFLQISFIILLVIGGLGYPTIYDVSCYMKHKIRREKARYHFSLFTKVSLVTYLLVFLVGFLISIGFEASSTNAYSLWNQYYVPEKIQLNDINGQEIDLSSSYNQWSLLKDKKLASEATIENWKYLKPYIDNGYLYGNGFDKTFATLFTALSTRSAGFATVNIKHFTQGSTFVFIFMMIIGAAPASTGGGIRTTTFALIIAGIIRVLFGIPRVRLFKRAVNQETVNMSSQVLAIAFVLIALASLVMFSSFADYGGSVKSLLGARNANEGFTTQNIVFEVASAFGTTGLTSGITSQLNTVSKIALIIVMFIGQFGISSTLLVWKRKKNWKRTYEYVDADIAIG</sequence>
<proteinExistence type="predicted"/>
<feature type="transmembrane region" description="Helical" evidence="8">
    <location>
        <begin position="36"/>
        <end position="56"/>
    </location>
</feature>
<feature type="transmembrane region" description="Helical" evidence="8">
    <location>
        <begin position="238"/>
        <end position="259"/>
    </location>
</feature>
<dbReference type="PANTHER" id="PTHR32024:SF1">
    <property type="entry name" value="KTR SYSTEM POTASSIUM UPTAKE PROTEIN B"/>
    <property type="match status" value="1"/>
</dbReference>
<dbReference type="PANTHER" id="PTHR32024">
    <property type="entry name" value="TRK SYSTEM POTASSIUM UPTAKE PROTEIN TRKG-RELATED"/>
    <property type="match status" value="1"/>
</dbReference>
<dbReference type="EMBL" id="CP132191">
    <property type="protein sequence ID" value="WLP85949.1"/>
    <property type="molecule type" value="Genomic_DNA"/>
</dbReference>
<accession>A0ABY9HCM7</accession>
<evidence type="ECO:0000256" key="5">
    <source>
        <dbReference type="ARBA" id="ARBA00022989"/>
    </source>
</evidence>
<name>A0ABY9HCM7_9MOLU</name>
<keyword evidence="2" id="KW-0813">Transport</keyword>
<keyword evidence="6" id="KW-0406">Ion transport</keyword>
<feature type="transmembrane region" description="Helical" evidence="8">
    <location>
        <begin position="158"/>
        <end position="176"/>
    </location>
</feature>
<evidence type="ECO:0000256" key="7">
    <source>
        <dbReference type="ARBA" id="ARBA00023136"/>
    </source>
</evidence>